<sequence length="540" mass="57292">MRFVPFVALAAPVLAQYEAKPPLKPSAKPVEPHSYPPAPSLPGGPPHPPPSGSPSPPADPQKFVTPKELIKLIKLEDLLAGSQQLQTFADEAGGNRAFGSTGHNATTEWLYQTLKKTGYYNVYKQPFVELFTAATTKFTAGGEDVKVDYMTFGPSGDITGNLVKVNNLGCDVLDFPTEVTDQIALISRGTCNFAVKAANAKLAGAAGAAIYNNVPLQALSGTLGAEGDYAPVVGMTQEAGVGLLSQIGNGTVSATLLVDAIRENRTNYNVIAESKQGDHNNVLMLGGHTDSVFAGPGINDDGSGTIGTLVTALALTKFKPKNAVRLGFWGAEEFGKLGSFHYMKTINGTLSGDATEVAKLRAYLNFDMIASPNYVLGIYDGDGSAFNFSGAAGSDTIEKDFEDFYNERGIPHVPALFTLRSDYAAFLENGIPSGGLFTGAEVLKTDEEARLFGGDAGQPLDPCYHQACDTLVNLAHDAYLLNTQSIANSVARYATSFEGIPRQNATLRKRVAEMSRFQARFDDGGHAHHGQTCGAGKHLM</sequence>
<keyword evidence="5 19" id="KW-0031">Aminopeptidase</keyword>
<dbReference type="PANTHER" id="PTHR12147">
    <property type="entry name" value="METALLOPEPTIDASE M28 FAMILY MEMBER"/>
    <property type="match status" value="1"/>
</dbReference>
<evidence type="ECO:0000256" key="4">
    <source>
        <dbReference type="ARBA" id="ARBA00011245"/>
    </source>
</evidence>
<keyword evidence="11 14" id="KW-0862">Zinc</keyword>
<dbReference type="Proteomes" id="UP000800038">
    <property type="component" value="Unassembled WGS sequence"/>
</dbReference>
<evidence type="ECO:0000256" key="15">
    <source>
        <dbReference type="SAM" id="MobiDB-lite"/>
    </source>
</evidence>
<dbReference type="GO" id="GO:0046872">
    <property type="term" value="F:metal ion binding"/>
    <property type="evidence" value="ECO:0007669"/>
    <property type="project" value="UniProtKB-KW"/>
</dbReference>
<proteinExistence type="inferred from homology"/>
<keyword evidence="8 14" id="KW-0479">Metal-binding</keyword>
<dbReference type="OrthoDB" id="10013407at2759"/>
<evidence type="ECO:0000256" key="3">
    <source>
        <dbReference type="ARBA" id="ARBA00005957"/>
    </source>
</evidence>
<keyword evidence="10 14" id="KW-0378">Hydrolase</keyword>
<keyword evidence="12" id="KW-0482">Metalloprotease</keyword>
<evidence type="ECO:0000259" key="17">
    <source>
        <dbReference type="Pfam" id="PF02225"/>
    </source>
</evidence>
<dbReference type="EC" id="3.4.-.-" evidence="14"/>
<evidence type="ECO:0000256" key="5">
    <source>
        <dbReference type="ARBA" id="ARBA00022438"/>
    </source>
</evidence>
<dbReference type="GO" id="GO:0008235">
    <property type="term" value="F:metalloexopeptidase activity"/>
    <property type="evidence" value="ECO:0007669"/>
    <property type="project" value="InterPro"/>
</dbReference>
<feature type="region of interest" description="Disordered" evidence="15">
    <location>
        <begin position="22"/>
        <end position="62"/>
    </location>
</feature>
<evidence type="ECO:0000256" key="9">
    <source>
        <dbReference type="ARBA" id="ARBA00022729"/>
    </source>
</evidence>
<protein>
    <recommendedName>
        <fullName evidence="14">Peptide hydrolase</fullName>
        <ecNumber evidence="14">3.4.-.-</ecNumber>
    </recommendedName>
</protein>
<feature type="chain" id="PRO_5025559957" description="Peptide hydrolase" evidence="16">
    <location>
        <begin position="16"/>
        <end position="540"/>
    </location>
</feature>
<dbReference type="SUPFAM" id="SSF52025">
    <property type="entry name" value="PA domain"/>
    <property type="match status" value="1"/>
</dbReference>
<evidence type="ECO:0000256" key="13">
    <source>
        <dbReference type="ARBA" id="ARBA00023180"/>
    </source>
</evidence>
<keyword evidence="13" id="KW-0325">Glycoprotein</keyword>
<feature type="signal peptide" evidence="16">
    <location>
        <begin position="1"/>
        <end position="15"/>
    </location>
</feature>
<evidence type="ECO:0000313" key="20">
    <source>
        <dbReference type="Proteomes" id="UP000800038"/>
    </source>
</evidence>
<dbReference type="Gene3D" id="3.40.630.10">
    <property type="entry name" value="Zn peptidases"/>
    <property type="match status" value="1"/>
</dbReference>
<evidence type="ECO:0000256" key="8">
    <source>
        <dbReference type="ARBA" id="ARBA00022723"/>
    </source>
</evidence>
<gene>
    <name evidence="19" type="ORF">EJ02DRAFT_458937</name>
</gene>
<keyword evidence="7 14" id="KW-0645">Protease</keyword>
<dbReference type="Pfam" id="PF04389">
    <property type="entry name" value="Peptidase_M28"/>
    <property type="match status" value="1"/>
</dbReference>
<dbReference type="AlphaFoldDB" id="A0A6A5SB71"/>
<evidence type="ECO:0000256" key="16">
    <source>
        <dbReference type="SAM" id="SignalP"/>
    </source>
</evidence>
<dbReference type="InterPro" id="IPR045175">
    <property type="entry name" value="M28_fam"/>
</dbReference>
<keyword evidence="6" id="KW-0964">Secreted</keyword>
<feature type="domain" description="Peptidase M28" evidence="18">
    <location>
        <begin position="269"/>
        <end position="484"/>
    </location>
</feature>
<comment type="subcellular location">
    <subcellularLocation>
        <location evidence="2">Secreted</location>
    </subcellularLocation>
</comment>
<dbReference type="SUPFAM" id="SSF53187">
    <property type="entry name" value="Zn-dependent exopeptidases"/>
    <property type="match status" value="1"/>
</dbReference>
<dbReference type="PANTHER" id="PTHR12147:SF57">
    <property type="entry name" value="PEPTIDE HYDROLASE"/>
    <property type="match status" value="1"/>
</dbReference>
<dbReference type="InterPro" id="IPR041756">
    <property type="entry name" value="M28_SGAP-like"/>
</dbReference>
<evidence type="ECO:0000256" key="2">
    <source>
        <dbReference type="ARBA" id="ARBA00004613"/>
    </source>
</evidence>
<dbReference type="EMBL" id="ML976150">
    <property type="protein sequence ID" value="KAF1937183.1"/>
    <property type="molecule type" value="Genomic_DNA"/>
</dbReference>
<evidence type="ECO:0000256" key="1">
    <source>
        <dbReference type="ARBA" id="ARBA00001947"/>
    </source>
</evidence>
<evidence type="ECO:0000256" key="7">
    <source>
        <dbReference type="ARBA" id="ARBA00022670"/>
    </source>
</evidence>
<dbReference type="InterPro" id="IPR003137">
    <property type="entry name" value="PA_domain"/>
</dbReference>
<organism evidence="19 20">
    <name type="scientific">Clathrospora elynae</name>
    <dbReference type="NCBI Taxonomy" id="706981"/>
    <lineage>
        <taxon>Eukaryota</taxon>
        <taxon>Fungi</taxon>
        <taxon>Dikarya</taxon>
        <taxon>Ascomycota</taxon>
        <taxon>Pezizomycotina</taxon>
        <taxon>Dothideomycetes</taxon>
        <taxon>Pleosporomycetidae</taxon>
        <taxon>Pleosporales</taxon>
        <taxon>Diademaceae</taxon>
        <taxon>Clathrospora</taxon>
    </lineage>
</organism>
<feature type="compositionally biased region" description="Pro residues" evidence="15">
    <location>
        <begin position="34"/>
        <end position="59"/>
    </location>
</feature>
<dbReference type="GO" id="GO:0004177">
    <property type="term" value="F:aminopeptidase activity"/>
    <property type="evidence" value="ECO:0007669"/>
    <property type="project" value="UniProtKB-KW"/>
</dbReference>
<evidence type="ECO:0000256" key="6">
    <source>
        <dbReference type="ARBA" id="ARBA00022525"/>
    </source>
</evidence>
<evidence type="ECO:0000256" key="14">
    <source>
        <dbReference type="RuleBase" id="RU361240"/>
    </source>
</evidence>
<dbReference type="InterPro" id="IPR046450">
    <property type="entry name" value="PA_dom_sf"/>
</dbReference>
<dbReference type="FunFam" id="3.40.630.10:FF:000054">
    <property type="entry name" value="Peptide hydrolase"/>
    <property type="match status" value="1"/>
</dbReference>
<evidence type="ECO:0000256" key="11">
    <source>
        <dbReference type="ARBA" id="ARBA00022833"/>
    </source>
</evidence>
<reference evidence="19" key="1">
    <citation type="journal article" date="2020" name="Stud. Mycol.">
        <title>101 Dothideomycetes genomes: a test case for predicting lifestyles and emergence of pathogens.</title>
        <authorList>
            <person name="Haridas S."/>
            <person name="Albert R."/>
            <person name="Binder M."/>
            <person name="Bloem J."/>
            <person name="Labutti K."/>
            <person name="Salamov A."/>
            <person name="Andreopoulos B."/>
            <person name="Baker S."/>
            <person name="Barry K."/>
            <person name="Bills G."/>
            <person name="Bluhm B."/>
            <person name="Cannon C."/>
            <person name="Castanera R."/>
            <person name="Culley D."/>
            <person name="Daum C."/>
            <person name="Ezra D."/>
            <person name="Gonzalez J."/>
            <person name="Henrissat B."/>
            <person name="Kuo A."/>
            <person name="Liang C."/>
            <person name="Lipzen A."/>
            <person name="Lutzoni F."/>
            <person name="Magnuson J."/>
            <person name="Mondo S."/>
            <person name="Nolan M."/>
            <person name="Ohm R."/>
            <person name="Pangilinan J."/>
            <person name="Park H.-J."/>
            <person name="Ramirez L."/>
            <person name="Alfaro M."/>
            <person name="Sun H."/>
            <person name="Tritt A."/>
            <person name="Yoshinaga Y."/>
            <person name="Zwiers L.-H."/>
            <person name="Turgeon B."/>
            <person name="Goodwin S."/>
            <person name="Spatafora J."/>
            <person name="Crous P."/>
            <person name="Grigoriev I."/>
        </authorList>
    </citation>
    <scope>NUCLEOTIDE SEQUENCE</scope>
    <source>
        <strain evidence="19">CBS 161.51</strain>
    </source>
</reference>
<dbReference type="GO" id="GO:0005576">
    <property type="term" value="C:extracellular region"/>
    <property type="evidence" value="ECO:0007669"/>
    <property type="project" value="UniProtKB-SubCell"/>
</dbReference>
<evidence type="ECO:0000256" key="12">
    <source>
        <dbReference type="ARBA" id="ARBA00023049"/>
    </source>
</evidence>
<feature type="domain" description="PA" evidence="17">
    <location>
        <begin position="158"/>
        <end position="240"/>
    </location>
</feature>
<keyword evidence="20" id="KW-1185">Reference proteome</keyword>
<evidence type="ECO:0000259" key="18">
    <source>
        <dbReference type="Pfam" id="PF04389"/>
    </source>
</evidence>
<dbReference type="GO" id="GO:0006508">
    <property type="term" value="P:proteolysis"/>
    <property type="evidence" value="ECO:0007669"/>
    <property type="project" value="UniProtKB-KW"/>
</dbReference>
<evidence type="ECO:0000313" key="19">
    <source>
        <dbReference type="EMBL" id="KAF1937183.1"/>
    </source>
</evidence>
<comment type="similarity">
    <text evidence="3">Belongs to the peptidase M28 family. M28A subfamily.</text>
</comment>
<dbReference type="InterPro" id="IPR007484">
    <property type="entry name" value="Peptidase_M28"/>
</dbReference>
<dbReference type="Gene3D" id="3.50.30.30">
    <property type="match status" value="1"/>
</dbReference>
<comment type="cofactor">
    <cofactor evidence="1">
        <name>Zn(2+)</name>
        <dbReference type="ChEBI" id="CHEBI:29105"/>
    </cofactor>
</comment>
<evidence type="ECO:0000256" key="10">
    <source>
        <dbReference type="ARBA" id="ARBA00022801"/>
    </source>
</evidence>
<accession>A0A6A5SB71</accession>
<keyword evidence="9 16" id="KW-0732">Signal</keyword>
<name>A0A6A5SB71_9PLEO</name>
<dbReference type="CDD" id="cd03876">
    <property type="entry name" value="M28_SGAP_like"/>
    <property type="match status" value="1"/>
</dbReference>
<comment type="subunit">
    <text evidence="4">Monomer.</text>
</comment>
<dbReference type="Pfam" id="PF02225">
    <property type="entry name" value="PA"/>
    <property type="match status" value="1"/>
</dbReference>